<organism evidence="4 5">
    <name type="scientific">Zhengella mangrovi</name>
    <dbReference type="NCBI Taxonomy" id="1982044"/>
    <lineage>
        <taxon>Bacteria</taxon>
        <taxon>Pseudomonadati</taxon>
        <taxon>Pseudomonadota</taxon>
        <taxon>Alphaproteobacteria</taxon>
        <taxon>Hyphomicrobiales</taxon>
        <taxon>Notoacmeibacteraceae</taxon>
        <taxon>Zhengella</taxon>
    </lineage>
</organism>
<dbReference type="CDD" id="cd00060">
    <property type="entry name" value="FHA"/>
    <property type="match status" value="1"/>
</dbReference>
<keyword evidence="5" id="KW-1185">Reference proteome</keyword>
<feature type="domain" description="FHA" evidence="2">
    <location>
        <begin position="41"/>
        <end position="109"/>
    </location>
</feature>
<accession>A0A2G1QLR5</accession>
<dbReference type="Pfam" id="PF23893">
    <property type="entry name" value="Y4YQ_C"/>
    <property type="match status" value="1"/>
</dbReference>
<evidence type="ECO:0000313" key="5">
    <source>
        <dbReference type="Proteomes" id="UP000221168"/>
    </source>
</evidence>
<sequence length="323" mass="34487">MMANMKSLFSSDWRNVLGQCSLEVTGGAHAGASTMVVPGGTTVGTSPANDVILAGDEMAARHFRLEVDANPLKGVVLHALDGSCLLARGERLEMGEYCTLTSGDVFQAGSASFRLTRAVEGRDLAVPAIKAGVIVLVGAIIGLSWSLIGDLSAAVRQGSSLLAPVQASVEPPAVEDSPTSSLVPAKGAPEPGRNLEPYVWTIRARLEDLSLQTGLRVAANEDGTLKVYGQISDRQVPLWNEFLRWYDGQAGYPQLVREVRHGGQNDELPRLQSVWLGNDPSADFAGGITARIGDIMPGDWKIVAIQDRRVVLERDGSRTVLTY</sequence>
<evidence type="ECO:0000259" key="3">
    <source>
        <dbReference type="Pfam" id="PF23893"/>
    </source>
</evidence>
<dbReference type="EMBL" id="PDVP01000008">
    <property type="protein sequence ID" value="PHP66475.1"/>
    <property type="molecule type" value="Genomic_DNA"/>
</dbReference>
<evidence type="ECO:0000256" key="1">
    <source>
        <dbReference type="SAM" id="MobiDB-lite"/>
    </source>
</evidence>
<comment type="caution">
    <text evidence="4">The sequence shown here is derived from an EMBL/GenBank/DDBJ whole genome shotgun (WGS) entry which is preliminary data.</text>
</comment>
<dbReference type="Gene3D" id="2.60.200.20">
    <property type="match status" value="1"/>
</dbReference>
<dbReference type="InterPro" id="IPR008984">
    <property type="entry name" value="SMAD_FHA_dom_sf"/>
</dbReference>
<feature type="domain" description="YscD/Y4YQ C-terminal" evidence="3">
    <location>
        <begin position="271"/>
        <end position="321"/>
    </location>
</feature>
<reference evidence="4 5" key="1">
    <citation type="submission" date="2017-10" db="EMBL/GenBank/DDBJ databases">
        <title>Sedimentibacterium mangrovi gen. nov., sp. nov., a novel member of family Phyllobacteriacea isolated from mangrove sediment.</title>
        <authorList>
            <person name="Liao H."/>
            <person name="Tian Y."/>
        </authorList>
    </citation>
    <scope>NUCLEOTIDE SEQUENCE [LARGE SCALE GENOMIC DNA]</scope>
    <source>
        <strain evidence="4 5">X9-2-2</strain>
    </source>
</reference>
<evidence type="ECO:0000259" key="2">
    <source>
        <dbReference type="Pfam" id="PF00498"/>
    </source>
</evidence>
<dbReference type="InterPro" id="IPR000253">
    <property type="entry name" value="FHA_dom"/>
</dbReference>
<dbReference type="Proteomes" id="UP000221168">
    <property type="component" value="Unassembled WGS sequence"/>
</dbReference>
<proteinExistence type="predicted"/>
<dbReference type="AlphaFoldDB" id="A0A2G1QLR5"/>
<dbReference type="Pfam" id="PF00498">
    <property type="entry name" value="FHA"/>
    <property type="match status" value="1"/>
</dbReference>
<protein>
    <recommendedName>
        <fullName evidence="6">YscD cytoplasmic domain-containing protein</fullName>
    </recommendedName>
</protein>
<name>A0A2G1QLR5_9HYPH</name>
<dbReference type="SUPFAM" id="SSF49879">
    <property type="entry name" value="SMAD/FHA domain"/>
    <property type="match status" value="1"/>
</dbReference>
<feature type="region of interest" description="Disordered" evidence="1">
    <location>
        <begin position="169"/>
        <end position="188"/>
    </location>
</feature>
<evidence type="ECO:0008006" key="6">
    <source>
        <dbReference type="Google" id="ProtNLM"/>
    </source>
</evidence>
<evidence type="ECO:0000313" key="4">
    <source>
        <dbReference type="EMBL" id="PHP66475.1"/>
    </source>
</evidence>
<dbReference type="InterPro" id="IPR057770">
    <property type="entry name" value="YscD/Y4YQ_C"/>
</dbReference>
<gene>
    <name evidence="4" type="ORF">CSC94_14450</name>
</gene>